<dbReference type="Proteomes" id="UP000182658">
    <property type="component" value="Unassembled WGS sequence"/>
</dbReference>
<dbReference type="EMBL" id="KV875096">
    <property type="protein sequence ID" value="OIW31414.1"/>
    <property type="molecule type" value="Genomic_DNA"/>
</dbReference>
<gene>
    <name evidence="2" type="ORF">CONLIGDRAFT_317872</name>
</gene>
<dbReference type="PANTHER" id="PTHR36156:SF2">
    <property type="entry name" value="CUPIN TYPE-2 DOMAIN-CONTAINING PROTEIN"/>
    <property type="match status" value="1"/>
</dbReference>
<dbReference type="InterPro" id="IPR013096">
    <property type="entry name" value="Cupin_2"/>
</dbReference>
<dbReference type="InterPro" id="IPR014710">
    <property type="entry name" value="RmlC-like_jellyroll"/>
</dbReference>
<dbReference type="Gene3D" id="2.60.120.10">
    <property type="entry name" value="Jelly Rolls"/>
    <property type="match status" value="1"/>
</dbReference>
<protein>
    <recommendedName>
        <fullName evidence="1">Cupin type-2 domain-containing protein</fullName>
    </recommendedName>
</protein>
<dbReference type="CDD" id="cd02231">
    <property type="entry name" value="cupin_BLL6423-like"/>
    <property type="match status" value="1"/>
</dbReference>
<dbReference type="STRING" id="1408157.A0A1J7IVA6"/>
<evidence type="ECO:0000259" key="1">
    <source>
        <dbReference type="Pfam" id="PF07883"/>
    </source>
</evidence>
<evidence type="ECO:0000313" key="2">
    <source>
        <dbReference type="EMBL" id="OIW31414.1"/>
    </source>
</evidence>
<accession>A0A1J7IVA6</accession>
<feature type="domain" description="Cupin type-2" evidence="1">
    <location>
        <begin position="94"/>
        <end position="159"/>
    </location>
</feature>
<dbReference type="PANTHER" id="PTHR36156">
    <property type="entry name" value="SLR2101 PROTEIN"/>
    <property type="match status" value="1"/>
</dbReference>
<dbReference type="Pfam" id="PF07883">
    <property type="entry name" value="Cupin_2"/>
    <property type="match status" value="1"/>
</dbReference>
<keyword evidence="3" id="KW-1185">Reference proteome</keyword>
<sequence length="196" mass="21273">MGNTHPPVVDQPPNNMPDVTVYATGHSPDGKAVLHSKRPAVFSKHDEDRLRMAVGWTTSFPSDLNGDADVAVHEKKMSDGPFGLVLKGGTVLRYVDMAPGYECMMHRTQSVDYGIVLEGEVVGVMGSGEEYVMKRGDVTVQRATMHAWRNDSETKWARMIFALQDCKPLVVGGKRLGEDLGTGSDVVPASGNDVDD</sequence>
<proteinExistence type="predicted"/>
<organism evidence="2 3">
    <name type="scientific">Coniochaeta ligniaria NRRL 30616</name>
    <dbReference type="NCBI Taxonomy" id="1408157"/>
    <lineage>
        <taxon>Eukaryota</taxon>
        <taxon>Fungi</taxon>
        <taxon>Dikarya</taxon>
        <taxon>Ascomycota</taxon>
        <taxon>Pezizomycotina</taxon>
        <taxon>Sordariomycetes</taxon>
        <taxon>Sordariomycetidae</taxon>
        <taxon>Coniochaetales</taxon>
        <taxon>Coniochaetaceae</taxon>
        <taxon>Coniochaeta</taxon>
    </lineage>
</organism>
<dbReference type="OrthoDB" id="5840532at2759"/>
<dbReference type="InParanoid" id="A0A1J7IVA6"/>
<dbReference type="AlphaFoldDB" id="A0A1J7IVA6"/>
<dbReference type="InterPro" id="IPR011051">
    <property type="entry name" value="RmlC_Cupin_sf"/>
</dbReference>
<name>A0A1J7IVA6_9PEZI</name>
<dbReference type="SUPFAM" id="SSF51182">
    <property type="entry name" value="RmlC-like cupins"/>
    <property type="match status" value="1"/>
</dbReference>
<dbReference type="InterPro" id="IPR047142">
    <property type="entry name" value="OryJ/VirC-like"/>
</dbReference>
<evidence type="ECO:0000313" key="3">
    <source>
        <dbReference type="Proteomes" id="UP000182658"/>
    </source>
</evidence>
<reference evidence="2 3" key="1">
    <citation type="submission" date="2016-10" db="EMBL/GenBank/DDBJ databases">
        <title>Draft genome sequence of Coniochaeta ligniaria NRRL30616, a lignocellulolytic fungus for bioabatement of inhibitors in plant biomass hydrolysates.</title>
        <authorList>
            <consortium name="DOE Joint Genome Institute"/>
            <person name="Jimenez D.J."/>
            <person name="Hector R.E."/>
            <person name="Riley R."/>
            <person name="Sun H."/>
            <person name="Grigoriev I.V."/>
            <person name="Van Elsas J.D."/>
            <person name="Nichols N.N."/>
        </authorList>
    </citation>
    <scope>NUCLEOTIDE SEQUENCE [LARGE SCALE GENOMIC DNA]</scope>
    <source>
        <strain evidence="2 3">NRRL 30616</strain>
    </source>
</reference>